<dbReference type="InterPro" id="IPR036390">
    <property type="entry name" value="WH_DNA-bd_sf"/>
</dbReference>
<dbReference type="STRING" id="767434.Fraau_1951"/>
<dbReference type="GO" id="GO:0032993">
    <property type="term" value="C:protein-DNA complex"/>
    <property type="evidence" value="ECO:0007669"/>
    <property type="project" value="TreeGrafter"/>
</dbReference>
<dbReference type="GO" id="GO:0003700">
    <property type="term" value="F:DNA-binding transcription factor activity"/>
    <property type="evidence" value="ECO:0007669"/>
    <property type="project" value="InterPro"/>
</dbReference>
<proteinExistence type="inferred from homology"/>
<dbReference type="Gene3D" id="1.10.10.10">
    <property type="entry name" value="Winged helix-like DNA-binding domain superfamily/Winged helix DNA-binding domain"/>
    <property type="match status" value="1"/>
</dbReference>
<dbReference type="SUPFAM" id="SSF53850">
    <property type="entry name" value="Periplasmic binding protein-like II"/>
    <property type="match status" value="1"/>
</dbReference>
<dbReference type="HOGENOM" id="CLU_039613_6_4_6"/>
<dbReference type="FunFam" id="1.10.10.10:FF:000001">
    <property type="entry name" value="LysR family transcriptional regulator"/>
    <property type="match status" value="1"/>
</dbReference>
<sequence>MEFRQLRYFLAVAEHLHFTLAAERLGIAQPPLSHQIMKLEREIGTRLFIRHPRRVELTEAGRIFKERARRVLDEAEDALEHVRKAARGESGQISIGFAGSTVFHPAVATTLRRFRQQYPQVMIKTEESNSTALLDKVIDEQVDCALIRLPLHCRDLRVEPLVDEDMIAVLPSGHALGRRRQLKLEQLATESFILFPRAIGPDLYDSIISACRAAGFSPRVEMESPQISSTINMVAAGFGVTIIPASIRQLLATGISYHPLAKPPLKTAIALISRPREPSVIVQHFLQSLREVAAESAAVAKPQILAARHPSRGQ</sequence>
<evidence type="ECO:0000256" key="4">
    <source>
        <dbReference type="ARBA" id="ARBA00023163"/>
    </source>
</evidence>
<dbReference type="PRINTS" id="PR00039">
    <property type="entry name" value="HTHLYSR"/>
</dbReference>
<evidence type="ECO:0000313" key="7">
    <source>
        <dbReference type="Proteomes" id="UP000005234"/>
    </source>
</evidence>
<dbReference type="AlphaFoldDB" id="H8L1T0"/>
<dbReference type="Proteomes" id="UP000005234">
    <property type="component" value="Chromosome"/>
</dbReference>
<dbReference type="InterPro" id="IPR005119">
    <property type="entry name" value="LysR_subst-bd"/>
</dbReference>
<keyword evidence="4" id="KW-0804">Transcription</keyword>
<dbReference type="SUPFAM" id="SSF46785">
    <property type="entry name" value="Winged helix' DNA-binding domain"/>
    <property type="match status" value="1"/>
</dbReference>
<dbReference type="Gene3D" id="3.40.190.10">
    <property type="entry name" value="Periplasmic binding protein-like II"/>
    <property type="match status" value="2"/>
</dbReference>
<organism evidence="6 7">
    <name type="scientific">Frateuria aurantia (strain ATCC 33424 / DSM 6220 / KCTC 2777 / LMG 1558 / NBRC 3245 / NCIMB 13370)</name>
    <name type="common">Acetobacter aurantius</name>
    <dbReference type="NCBI Taxonomy" id="767434"/>
    <lineage>
        <taxon>Bacteria</taxon>
        <taxon>Pseudomonadati</taxon>
        <taxon>Pseudomonadota</taxon>
        <taxon>Gammaproteobacteria</taxon>
        <taxon>Lysobacterales</taxon>
        <taxon>Rhodanobacteraceae</taxon>
        <taxon>Frateuria</taxon>
    </lineage>
</organism>
<dbReference type="PROSITE" id="PS50931">
    <property type="entry name" value="HTH_LYSR"/>
    <property type="match status" value="1"/>
</dbReference>
<dbReference type="PANTHER" id="PTHR30346">
    <property type="entry name" value="TRANSCRIPTIONAL DUAL REGULATOR HCAR-RELATED"/>
    <property type="match status" value="1"/>
</dbReference>
<dbReference type="Pfam" id="PF00126">
    <property type="entry name" value="HTH_1"/>
    <property type="match status" value="1"/>
</dbReference>
<comment type="similarity">
    <text evidence="1">Belongs to the LysR transcriptional regulatory family.</text>
</comment>
<dbReference type="OrthoDB" id="5289754at2"/>
<dbReference type="eggNOG" id="COG0583">
    <property type="taxonomic scope" value="Bacteria"/>
</dbReference>
<reference evidence="6" key="1">
    <citation type="submission" date="2012-02" db="EMBL/GenBank/DDBJ databases">
        <title>The complete genome of Frateuria aurantia DSM 6220.</title>
        <authorList>
            <consortium name="US DOE Joint Genome Institute (JGI-PGF)"/>
            <person name="Lucas S."/>
            <person name="Copeland A."/>
            <person name="Lapidus A."/>
            <person name="Glavina del Rio T."/>
            <person name="Dalin E."/>
            <person name="Tice H."/>
            <person name="Bruce D."/>
            <person name="Goodwin L."/>
            <person name="Pitluck S."/>
            <person name="Peters L."/>
            <person name="Ovchinnikova G."/>
            <person name="Teshima H."/>
            <person name="Kyrpides N."/>
            <person name="Mavromatis K."/>
            <person name="Ivanova N."/>
            <person name="Brettin T."/>
            <person name="Detter J.C."/>
            <person name="Han C."/>
            <person name="Larimer F."/>
            <person name="Land M."/>
            <person name="Hauser L."/>
            <person name="Markowitz V."/>
            <person name="Cheng J.-F."/>
            <person name="Hugenholtz P."/>
            <person name="Woyke T."/>
            <person name="Wu D."/>
            <person name="Brambilla E."/>
            <person name="Klenk H.-P."/>
            <person name="Eisen J.A."/>
        </authorList>
    </citation>
    <scope>NUCLEOTIDE SEQUENCE</scope>
    <source>
        <strain evidence="6">DSM 6220</strain>
    </source>
</reference>
<dbReference type="EMBL" id="CP003350">
    <property type="protein sequence ID" value="AFC86341.1"/>
    <property type="molecule type" value="Genomic_DNA"/>
</dbReference>
<evidence type="ECO:0000259" key="5">
    <source>
        <dbReference type="PROSITE" id="PS50931"/>
    </source>
</evidence>
<accession>H8L1T0</accession>
<gene>
    <name evidence="6" type="ordered locus">Fraau_1951</name>
</gene>
<evidence type="ECO:0000256" key="1">
    <source>
        <dbReference type="ARBA" id="ARBA00009437"/>
    </source>
</evidence>
<evidence type="ECO:0000256" key="3">
    <source>
        <dbReference type="ARBA" id="ARBA00023125"/>
    </source>
</evidence>
<evidence type="ECO:0000256" key="2">
    <source>
        <dbReference type="ARBA" id="ARBA00023015"/>
    </source>
</evidence>
<dbReference type="KEGG" id="fau:Fraau_1951"/>
<dbReference type="Pfam" id="PF03466">
    <property type="entry name" value="LysR_substrate"/>
    <property type="match status" value="1"/>
</dbReference>
<name>H8L1T0_FRAAD</name>
<dbReference type="InterPro" id="IPR036388">
    <property type="entry name" value="WH-like_DNA-bd_sf"/>
</dbReference>
<dbReference type="GO" id="GO:0003677">
    <property type="term" value="F:DNA binding"/>
    <property type="evidence" value="ECO:0007669"/>
    <property type="project" value="UniProtKB-KW"/>
</dbReference>
<evidence type="ECO:0000313" key="6">
    <source>
        <dbReference type="EMBL" id="AFC86341.1"/>
    </source>
</evidence>
<protein>
    <submittedName>
        <fullName evidence="6">Transcriptional regulator</fullName>
    </submittedName>
</protein>
<feature type="domain" description="HTH lysR-type" evidence="5">
    <location>
        <begin position="1"/>
        <end position="58"/>
    </location>
</feature>
<dbReference type="InterPro" id="IPR037410">
    <property type="entry name" value="BudR_PBP2"/>
</dbReference>
<dbReference type="InterPro" id="IPR000847">
    <property type="entry name" value="LysR_HTH_N"/>
</dbReference>
<keyword evidence="2" id="KW-0805">Transcription regulation</keyword>
<keyword evidence="7" id="KW-1185">Reference proteome</keyword>
<dbReference type="PANTHER" id="PTHR30346:SF30">
    <property type="entry name" value="SMALL NEUTRAL PROTEASE REGULATORY PROTEIN"/>
    <property type="match status" value="1"/>
</dbReference>
<dbReference type="RefSeq" id="WP_014403346.1">
    <property type="nucleotide sequence ID" value="NC_017033.1"/>
</dbReference>
<keyword evidence="3" id="KW-0238">DNA-binding</keyword>
<dbReference type="CDD" id="cd08451">
    <property type="entry name" value="PBP2_BudR"/>
    <property type="match status" value="1"/>
</dbReference>